<dbReference type="NCBIfam" id="TIGR00585">
    <property type="entry name" value="mutl"/>
    <property type="match status" value="1"/>
</dbReference>
<organism evidence="8 9">
    <name type="scientific">Stenotrophomonas bentonitica</name>
    <dbReference type="NCBI Taxonomy" id="1450134"/>
    <lineage>
        <taxon>Bacteria</taxon>
        <taxon>Pseudomonadati</taxon>
        <taxon>Pseudomonadota</taxon>
        <taxon>Gammaproteobacteria</taxon>
        <taxon>Lysobacterales</taxon>
        <taxon>Lysobacteraceae</taxon>
        <taxon>Stenotrophomonas</taxon>
    </lineage>
</organism>
<feature type="domain" description="MutL C-terminal dimerisation" evidence="6">
    <location>
        <begin position="439"/>
        <end position="582"/>
    </location>
</feature>
<dbReference type="InterPro" id="IPR014721">
    <property type="entry name" value="Ribsml_uS5_D2-typ_fold_subgr"/>
</dbReference>
<keyword evidence="4 5" id="KW-0234">DNA repair</keyword>
<comment type="similarity">
    <text evidence="1 5">Belongs to the DNA mismatch repair MutL/HexB family.</text>
</comment>
<dbReference type="Gene3D" id="3.30.1540.20">
    <property type="entry name" value="MutL, C-terminal domain, dimerisation subdomain"/>
    <property type="match status" value="1"/>
</dbReference>
<evidence type="ECO:0000313" key="9">
    <source>
        <dbReference type="Proteomes" id="UP001455088"/>
    </source>
</evidence>
<dbReference type="CDD" id="cd03482">
    <property type="entry name" value="MutL_Trans_MutL"/>
    <property type="match status" value="1"/>
</dbReference>
<dbReference type="SUPFAM" id="SSF118116">
    <property type="entry name" value="DNA mismatch repair protein MutL"/>
    <property type="match status" value="1"/>
</dbReference>
<dbReference type="Proteomes" id="UP001455088">
    <property type="component" value="Unassembled WGS sequence"/>
</dbReference>
<dbReference type="GO" id="GO:0004519">
    <property type="term" value="F:endonuclease activity"/>
    <property type="evidence" value="ECO:0007669"/>
    <property type="project" value="UniProtKB-KW"/>
</dbReference>
<dbReference type="RefSeq" id="WP_341987952.1">
    <property type="nucleotide sequence ID" value="NZ_JBBYHY010000013.1"/>
</dbReference>
<dbReference type="InterPro" id="IPR037198">
    <property type="entry name" value="MutL_C_sf"/>
</dbReference>
<evidence type="ECO:0000256" key="1">
    <source>
        <dbReference type="ARBA" id="ARBA00006082"/>
    </source>
</evidence>
<dbReference type="CDD" id="cd16926">
    <property type="entry name" value="HATPase_MutL-MLH-PMS-like"/>
    <property type="match status" value="1"/>
</dbReference>
<keyword evidence="8" id="KW-0378">Hydrolase</keyword>
<dbReference type="Pfam" id="PF08676">
    <property type="entry name" value="MutL_C"/>
    <property type="match status" value="1"/>
</dbReference>
<protein>
    <recommendedName>
        <fullName evidence="2 5">DNA mismatch repair protein MutL</fullName>
    </recommendedName>
</protein>
<dbReference type="InterPro" id="IPR002099">
    <property type="entry name" value="MutL/Mlh/PMS"/>
</dbReference>
<sequence length="626" mass="67380">MSIRQLPEILINQIAAGEVVERPASVVKELVENALDAGATRVDIDLEEGGVRLIRIRDDGGGIAPEELPLAVSRHATSKIASLDDLESVATLGFRGEALPSIASVSRFTLSSRRAIDEHGSALQIEGGRLGEVTPRAHAPGTTVEVRELFYNVPARRKFLRAERTELGHIEEWLRSLALARPDVELRVSHNGKPSRRYKPGDLYSDARLGETLGEDFANQALRVDHSGAGLRLHGWIAQPHYSRASTDQQYLYVNGRSVRDRSVAHAVKMAYGDVLFHGRQPAYVLFLELDPTRVDVNVHPAKHEVRFRDSRLIHDFVYRTLKEALAETRAGMTAAGTQVHATESAATAAPAYGLPSSGSGGYALAGAAGGGGGSGMGGDWRPQQSPLGLRVADAPSAYAALYGAPGGNAAGGSLPPMPTESGLPVTAADSGVPPLGYAIAQLHGIYILAENAEGLIVVDMHAAHERIGYERLKTAHDGMGLHAQPLLVPITLAVGERDADTAEREAETLTSLGFEITRAGPGSLHVRSIPALLANAEPEALLRDVLTDLREHGQSRRIASARDELLSTMACHGAVRANRRLTVPEMNGLLRDMEITERSGQCNHGRPTWARFSLAEIDRWFLRGR</sequence>
<keyword evidence="3 5" id="KW-0227">DNA damage</keyword>
<evidence type="ECO:0000313" key="8">
    <source>
        <dbReference type="EMBL" id="MEL3955597.1"/>
    </source>
</evidence>
<dbReference type="SMART" id="SM01340">
    <property type="entry name" value="DNA_mis_repair"/>
    <property type="match status" value="1"/>
</dbReference>
<reference evidence="8 9" key="1">
    <citation type="submission" date="2024-04" db="EMBL/GenBank/DDBJ databases">
        <title>Bacterial endophytes with biocontrol capabilities against important plant pathogens.</title>
        <authorList>
            <person name="Alayande K.A."/>
        </authorList>
    </citation>
    <scope>NUCLEOTIDE SEQUENCE [LARGE SCALE GENOMIC DNA]</scope>
    <source>
        <strain evidence="8 9">KV22</strain>
    </source>
</reference>
<keyword evidence="8" id="KW-0540">Nuclease</keyword>
<evidence type="ECO:0000256" key="2">
    <source>
        <dbReference type="ARBA" id="ARBA00021975"/>
    </source>
</evidence>
<dbReference type="InterPro" id="IPR014762">
    <property type="entry name" value="DNA_mismatch_repair_CS"/>
</dbReference>
<dbReference type="Gene3D" id="3.30.565.10">
    <property type="entry name" value="Histidine kinase-like ATPase, C-terminal domain"/>
    <property type="match status" value="1"/>
</dbReference>
<dbReference type="Gene3D" id="3.30.1370.100">
    <property type="entry name" value="MutL, C-terminal domain, regulatory subdomain"/>
    <property type="match status" value="1"/>
</dbReference>
<dbReference type="InterPro" id="IPR036890">
    <property type="entry name" value="HATPase_C_sf"/>
</dbReference>
<accession>A0ABU9JRY2</accession>
<dbReference type="SUPFAM" id="SSF55874">
    <property type="entry name" value="ATPase domain of HSP90 chaperone/DNA topoisomerase II/histidine kinase"/>
    <property type="match status" value="1"/>
</dbReference>
<dbReference type="Gene3D" id="3.30.230.10">
    <property type="match status" value="1"/>
</dbReference>
<comment type="function">
    <text evidence="5">This protein is involved in the repair of mismatches in DNA. It is required for dam-dependent methyl-directed DNA mismatch repair. May act as a 'molecular matchmaker', a protein that promotes the formation of a stable complex between two or more DNA-binding proteins in an ATP-dependent manner without itself being part of a final effector complex.</text>
</comment>
<comment type="caution">
    <text evidence="8">The sequence shown here is derived from an EMBL/GenBank/DDBJ whole genome shotgun (WGS) entry which is preliminary data.</text>
</comment>
<keyword evidence="9" id="KW-1185">Reference proteome</keyword>
<dbReference type="HAMAP" id="MF_00149">
    <property type="entry name" value="DNA_mis_repair"/>
    <property type="match status" value="1"/>
</dbReference>
<name>A0ABU9JRY2_9GAMM</name>
<dbReference type="EMBL" id="JBBYHY010000013">
    <property type="protein sequence ID" value="MEL3955597.1"/>
    <property type="molecule type" value="Genomic_DNA"/>
</dbReference>
<dbReference type="InterPro" id="IPR014790">
    <property type="entry name" value="MutL_C"/>
</dbReference>
<dbReference type="InterPro" id="IPR038973">
    <property type="entry name" value="MutL/Mlh/Pms-like"/>
</dbReference>
<keyword evidence="8" id="KW-0255">Endonuclease</keyword>
<evidence type="ECO:0000256" key="5">
    <source>
        <dbReference type="HAMAP-Rule" id="MF_00149"/>
    </source>
</evidence>
<evidence type="ECO:0000256" key="4">
    <source>
        <dbReference type="ARBA" id="ARBA00023204"/>
    </source>
</evidence>
<dbReference type="InterPro" id="IPR020667">
    <property type="entry name" value="DNA_mismatch_repair_MutL"/>
</dbReference>
<evidence type="ECO:0000259" key="6">
    <source>
        <dbReference type="SMART" id="SM00853"/>
    </source>
</evidence>
<dbReference type="SUPFAM" id="SSF54211">
    <property type="entry name" value="Ribosomal protein S5 domain 2-like"/>
    <property type="match status" value="1"/>
</dbReference>
<dbReference type="Pfam" id="PF01119">
    <property type="entry name" value="DNA_mis_repair"/>
    <property type="match status" value="1"/>
</dbReference>
<proteinExistence type="inferred from homology"/>
<dbReference type="InterPro" id="IPR020568">
    <property type="entry name" value="Ribosomal_Su5_D2-typ_SF"/>
</dbReference>
<dbReference type="PROSITE" id="PS00058">
    <property type="entry name" value="DNA_MISMATCH_REPAIR_1"/>
    <property type="match status" value="1"/>
</dbReference>
<evidence type="ECO:0000256" key="3">
    <source>
        <dbReference type="ARBA" id="ARBA00022763"/>
    </source>
</evidence>
<dbReference type="PANTHER" id="PTHR10073">
    <property type="entry name" value="DNA MISMATCH REPAIR PROTEIN MLH, PMS, MUTL"/>
    <property type="match status" value="1"/>
</dbReference>
<dbReference type="InterPro" id="IPR042121">
    <property type="entry name" value="MutL_C_regsub"/>
</dbReference>
<dbReference type="NCBIfam" id="NF000949">
    <property type="entry name" value="PRK00095.1-2"/>
    <property type="match status" value="1"/>
</dbReference>
<dbReference type="InterPro" id="IPR013507">
    <property type="entry name" value="DNA_mismatch_S5_2-like"/>
</dbReference>
<dbReference type="SMART" id="SM00853">
    <property type="entry name" value="MutL_C"/>
    <property type="match status" value="1"/>
</dbReference>
<dbReference type="Pfam" id="PF13589">
    <property type="entry name" value="HATPase_c_3"/>
    <property type="match status" value="1"/>
</dbReference>
<gene>
    <name evidence="5 8" type="primary">mutL</name>
    <name evidence="8" type="ORF">AAE039_18730</name>
</gene>
<feature type="domain" description="DNA mismatch repair protein S5" evidence="7">
    <location>
        <begin position="209"/>
        <end position="327"/>
    </location>
</feature>
<dbReference type="PANTHER" id="PTHR10073:SF12">
    <property type="entry name" value="DNA MISMATCH REPAIR PROTEIN MLH1"/>
    <property type="match status" value="1"/>
</dbReference>
<evidence type="ECO:0000259" key="7">
    <source>
        <dbReference type="SMART" id="SM01340"/>
    </source>
</evidence>
<dbReference type="InterPro" id="IPR042120">
    <property type="entry name" value="MutL_C_dimsub"/>
</dbReference>